<sequence length="98" mass="10839">APCRQDPLFQWGICQLLGEIASDGIWDTAVRQQAVELIGELYKNDPEWAQDESVKTWMLAIIGQLGTVDDQPFSVTTQALLVELQQEQAPAAGLPYPL</sequence>
<accession>A0A9P6UDZ1</accession>
<reference evidence="1" key="1">
    <citation type="journal article" date="2020" name="Fungal Divers.">
        <title>Resolving the Mortierellaceae phylogeny through synthesis of multi-gene phylogenetics and phylogenomics.</title>
        <authorList>
            <person name="Vandepol N."/>
            <person name="Liber J."/>
            <person name="Desiro A."/>
            <person name="Na H."/>
            <person name="Kennedy M."/>
            <person name="Barry K."/>
            <person name="Grigoriev I.V."/>
            <person name="Miller A.N."/>
            <person name="O'Donnell K."/>
            <person name="Stajich J.E."/>
            <person name="Bonito G."/>
        </authorList>
    </citation>
    <scope>NUCLEOTIDE SEQUENCE</scope>
    <source>
        <strain evidence="1">NVP60</strain>
    </source>
</reference>
<comment type="caution">
    <text evidence="1">The sequence shown here is derived from an EMBL/GenBank/DDBJ whole genome shotgun (WGS) entry which is preliminary data.</text>
</comment>
<name>A0A9P6UDZ1_9FUNG</name>
<keyword evidence="2" id="KW-1185">Reference proteome</keyword>
<evidence type="ECO:0000313" key="1">
    <source>
        <dbReference type="EMBL" id="KAG0276188.1"/>
    </source>
</evidence>
<dbReference type="EMBL" id="JAAAIN010005103">
    <property type="protein sequence ID" value="KAG0276188.1"/>
    <property type="molecule type" value="Genomic_DNA"/>
</dbReference>
<feature type="non-terminal residue" evidence="1">
    <location>
        <position position="98"/>
    </location>
</feature>
<gene>
    <name evidence="1" type="ORF">BGZ97_010145</name>
</gene>
<evidence type="ECO:0008006" key="3">
    <source>
        <dbReference type="Google" id="ProtNLM"/>
    </source>
</evidence>
<organism evidence="1 2">
    <name type="scientific">Linnemannia gamsii</name>
    <dbReference type="NCBI Taxonomy" id="64522"/>
    <lineage>
        <taxon>Eukaryota</taxon>
        <taxon>Fungi</taxon>
        <taxon>Fungi incertae sedis</taxon>
        <taxon>Mucoromycota</taxon>
        <taxon>Mortierellomycotina</taxon>
        <taxon>Mortierellomycetes</taxon>
        <taxon>Mortierellales</taxon>
        <taxon>Mortierellaceae</taxon>
        <taxon>Linnemannia</taxon>
    </lineage>
</organism>
<feature type="non-terminal residue" evidence="1">
    <location>
        <position position="1"/>
    </location>
</feature>
<dbReference type="AlphaFoldDB" id="A0A9P6UDZ1"/>
<proteinExistence type="predicted"/>
<protein>
    <recommendedName>
        <fullName evidence="3">ARM repeat-containing protein</fullName>
    </recommendedName>
</protein>
<dbReference type="Proteomes" id="UP000823405">
    <property type="component" value="Unassembled WGS sequence"/>
</dbReference>
<dbReference type="OrthoDB" id="2443807at2759"/>
<evidence type="ECO:0000313" key="2">
    <source>
        <dbReference type="Proteomes" id="UP000823405"/>
    </source>
</evidence>